<organism evidence="1 2">
    <name type="scientific">Bartonella koehlerae C-29</name>
    <dbReference type="NCBI Taxonomy" id="1134510"/>
    <lineage>
        <taxon>Bacteria</taxon>
        <taxon>Pseudomonadati</taxon>
        <taxon>Pseudomonadota</taxon>
        <taxon>Alphaproteobacteria</taxon>
        <taxon>Hyphomicrobiales</taxon>
        <taxon>Bartonellaceae</taxon>
        <taxon>Bartonella</taxon>
    </lineage>
</organism>
<accession>A0A067WC27</accession>
<gene>
    <name evidence="1" type="ORF">O9A_00130</name>
</gene>
<dbReference type="Proteomes" id="UP000027015">
    <property type="component" value="Unassembled WGS sequence"/>
</dbReference>
<protein>
    <submittedName>
        <fullName evidence="1">Uncharacterized protein</fullName>
    </submittedName>
</protein>
<sequence length="30" mass="3347">MNVRMRCIFASSSSQKEDTADGFSSAFLLF</sequence>
<dbReference type="EMBL" id="AHPL01000002">
    <property type="protein sequence ID" value="KEC56476.1"/>
    <property type="molecule type" value="Genomic_DNA"/>
</dbReference>
<evidence type="ECO:0000313" key="1">
    <source>
        <dbReference type="EMBL" id="KEC56476.1"/>
    </source>
</evidence>
<proteinExistence type="predicted"/>
<keyword evidence="2" id="KW-1185">Reference proteome</keyword>
<evidence type="ECO:0000313" key="2">
    <source>
        <dbReference type="Proteomes" id="UP000027015"/>
    </source>
</evidence>
<dbReference type="AlphaFoldDB" id="A0A067WC27"/>
<comment type="caution">
    <text evidence="1">The sequence shown here is derived from an EMBL/GenBank/DDBJ whole genome shotgun (WGS) entry which is preliminary data.</text>
</comment>
<name>A0A067WC27_9HYPH</name>
<dbReference type="HOGENOM" id="CLU_3402258_0_0_5"/>
<reference evidence="1 2" key="1">
    <citation type="submission" date="2012-04" db="EMBL/GenBank/DDBJ databases">
        <title>The Genome Sequence of Bartonella koehlerae C-29.</title>
        <authorList>
            <consortium name="The Broad Institute Genome Sequencing Platform"/>
            <consortium name="The Broad Institute Genome Sequencing Center for Infectious Disease"/>
            <person name="Feldgarden M."/>
            <person name="Kirby J."/>
            <person name="Kosoy M."/>
            <person name="Birtles R."/>
            <person name="Probert W.S."/>
            <person name="Chiaraviglio L."/>
            <person name="Walker B."/>
            <person name="Young S.K."/>
            <person name="Zeng Q."/>
            <person name="Gargeya S."/>
            <person name="Fitzgerald M."/>
            <person name="Haas B."/>
            <person name="Abouelleil A."/>
            <person name="Alvarado L."/>
            <person name="Arachchi H.M."/>
            <person name="Berlin A.M."/>
            <person name="Chapman S.B."/>
            <person name="Goldberg J."/>
            <person name="Griggs A."/>
            <person name="Gujja S."/>
            <person name="Hansen M."/>
            <person name="Howarth C."/>
            <person name="Imamovic A."/>
            <person name="Larimer J."/>
            <person name="McCowen C."/>
            <person name="Montmayeur A."/>
            <person name="Murphy C."/>
            <person name="Neiman D."/>
            <person name="Pearson M."/>
            <person name="Priest M."/>
            <person name="Roberts A."/>
            <person name="Saif S."/>
            <person name="Shea T."/>
            <person name="Sisk P."/>
            <person name="Sykes S."/>
            <person name="Wortman J."/>
            <person name="Nusbaum C."/>
            <person name="Birren B."/>
        </authorList>
    </citation>
    <scope>NUCLEOTIDE SEQUENCE [LARGE SCALE GENOMIC DNA]</scope>
    <source>
        <strain evidence="1 2">C-29</strain>
    </source>
</reference>